<reference evidence="1 2" key="1">
    <citation type="submission" date="2024-10" db="EMBL/GenBank/DDBJ databases">
        <title>The Natural Products Discovery Center: Release of the First 8490 Sequenced Strains for Exploring Actinobacteria Biosynthetic Diversity.</title>
        <authorList>
            <person name="Kalkreuter E."/>
            <person name="Kautsar S.A."/>
            <person name="Yang D."/>
            <person name="Bader C.D."/>
            <person name="Teijaro C.N."/>
            <person name="Fluegel L."/>
            <person name="Davis C.M."/>
            <person name="Simpson J.R."/>
            <person name="Lauterbach L."/>
            <person name="Steele A.D."/>
            <person name="Gui C."/>
            <person name="Meng S."/>
            <person name="Li G."/>
            <person name="Viehrig K."/>
            <person name="Ye F."/>
            <person name="Su P."/>
            <person name="Kiefer A.F."/>
            <person name="Nichols A."/>
            <person name="Cepeda A.J."/>
            <person name="Yan W."/>
            <person name="Fan B."/>
            <person name="Jiang Y."/>
            <person name="Adhikari A."/>
            <person name="Zheng C.-J."/>
            <person name="Schuster L."/>
            <person name="Cowan T.M."/>
            <person name="Smanski M.J."/>
            <person name="Chevrette M.G."/>
            <person name="De Carvalho L.P.S."/>
            <person name="Shen B."/>
        </authorList>
    </citation>
    <scope>NUCLEOTIDE SEQUENCE [LARGE SCALE GENOMIC DNA]</scope>
    <source>
        <strain evidence="1 2">NPDC020979</strain>
    </source>
</reference>
<evidence type="ECO:0000313" key="2">
    <source>
        <dbReference type="Proteomes" id="UP001611162"/>
    </source>
</evidence>
<organism evidence="1 2">
    <name type="scientific">Streptomyces abikoensis</name>
    <dbReference type="NCBI Taxonomy" id="97398"/>
    <lineage>
        <taxon>Bacteria</taxon>
        <taxon>Bacillati</taxon>
        <taxon>Actinomycetota</taxon>
        <taxon>Actinomycetes</taxon>
        <taxon>Kitasatosporales</taxon>
        <taxon>Streptomycetaceae</taxon>
        <taxon>Streptomyces</taxon>
    </lineage>
</organism>
<keyword evidence="2" id="KW-1185">Reference proteome</keyword>
<dbReference type="Proteomes" id="UP001611162">
    <property type="component" value="Unassembled WGS sequence"/>
</dbReference>
<proteinExistence type="predicted"/>
<evidence type="ECO:0000313" key="1">
    <source>
        <dbReference type="EMBL" id="MFI0914188.1"/>
    </source>
</evidence>
<gene>
    <name evidence="1" type="ORF">ACH4TF_27600</name>
</gene>
<comment type="caution">
    <text evidence="1">The sequence shown here is derived from an EMBL/GenBank/DDBJ whole genome shotgun (WGS) entry which is preliminary data.</text>
</comment>
<protein>
    <submittedName>
        <fullName evidence="1">Uncharacterized protein</fullName>
    </submittedName>
</protein>
<sequence>MKLTAIRRTIAAARTATKSLGYRALSGRIAHLVDTGVLIRTGDLLDRLGAELPDGQRSWYGRHVAKAYRAAHLGADAIRVWAQHRTTGHWIHVHVYAPTDPVLVTALGTYKATRSLVLDFQLAA</sequence>
<dbReference type="RefSeq" id="WP_397614204.1">
    <property type="nucleotide sequence ID" value="NZ_JBIRRB010000011.1"/>
</dbReference>
<dbReference type="EMBL" id="JBIRRB010000011">
    <property type="protein sequence ID" value="MFI0914188.1"/>
    <property type="molecule type" value="Genomic_DNA"/>
</dbReference>
<name>A0ABW7T9Y4_9ACTN</name>
<accession>A0ABW7T9Y4</accession>